<dbReference type="GO" id="GO:0004435">
    <property type="term" value="F:phosphatidylinositol-4,5-bisphosphate phospholipase C activity"/>
    <property type="evidence" value="ECO:0007669"/>
    <property type="project" value="InterPro"/>
</dbReference>
<dbReference type="InterPro" id="IPR017946">
    <property type="entry name" value="PLC-like_Pdiesterase_TIM-brl"/>
</dbReference>
<name>A0A6C0HD49_9ZZZZ</name>
<dbReference type="GO" id="GO:0035556">
    <property type="term" value="P:intracellular signal transduction"/>
    <property type="evidence" value="ECO:0007669"/>
    <property type="project" value="InterPro"/>
</dbReference>
<dbReference type="PROSITE" id="PS50008">
    <property type="entry name" value="PIPLC_Y_DOMAIN"/>
    <property type="match status" value="1"/>
</dbReference>
<feature type="domain" description="PI-PLC Y-box" evidence="2">
    <location>
        <begin position="335"/>
        <end position="372"/>
    </location>
</feature>
<dbReference type="SUPFAM" id="SSF51695">
    <property type="entry name" value="PLC-like phosphodiesterases"/>
    <property type="match status" value="1"/>
</dbReference>
<dbReference type="InterPro" id="IPR000909">
    <property type="entry name" value="PLipase_C_PInositol-sp_X_dom"/>
</dbReference>
<keyword evidence="1" id="KW-1133">Transmembrane helix</keyword>
<dbReference type="GO" id="GO:0006629">
    <property type="term" value="P:lipid metabolic process"/>
    <property type="evidence" value="ECO:0007669"/>
    <property type="project" value="InterPro"/>
</dbReference>
<organism evidence="3">
    <name type="scientific">viral metagenome</name>
    <dbReference type="NCBI Taxonomy" id="1070528"/>
    <lineage>
        <taxon>unclassified sequences</taxon>
        <taxon>metagenomes</taxon>
        <taxon>organismal metagenomes</taxon>
    </lineage>
</organism>
<dbReference type="InterPro" id="IPR001711">
    <property type="entry name" value="PLipase_C_Pinositol-sp_Y"/>
</dbReference>
<dbReference type="PROSITE" id="PS50007">
    <property type="entry name" value="PIPLC_X_DOMAIN"/>
    <property type="match status" value="1"/>
</dbReference>
<evidence type="ECO:0000313" key="3">
    <source>
        <dbReference type="EMBL" id="QHT78287.1"/>
    </source>
</evidence>
<keyword evidence="1" id="KW-0472">Membrane</keyword>
<protein>
    <recommendedName>
        <fullName evidence="2">PI-PLC Y-box domain-containing protein</fullName>
    </recommendedName>
</protein>
<evidence type="ECO:0000259" key="2">
    <source>
        <dbReference type="PROSITE" id="PS50008"/>
    </source>
</evidence>
<dbReference type="Gene3D" id="3.20.20.190">
    <property type="entry name" value="Phosphatidylinositol (PI) phosphodiesterase"/>
    <property type="match status" value="1"/>
</dbReference>
<accession>A0A6C0HD49</accession>
<dbReference type="EMBL" id="MN739930">
    <property type="protein sequence ID" value="QHT78287.1"/>
    <property type="molecule type" value="Genomic_DNA"/>
</dbReference>
<proteinExistence type="predicted"/>
<dbReference type="Pfam" id="PF00388">
    <property type="entry name" value="PI-PLC-X"/>
    <property type="match status" value="1"/>
</dbReference>
<sequence>MEAQTIQQRATNFLTKTTKDILSLKEEFVGNAIFIMILVLIIIIACYVYYMLNLDNRECSMMHSLYSNGQTKSYIAPIDYDKPEYGYTLKDYYIKTAYNCCSGGSYKNDFVSTCALQTILKQGVRCLDFEIYSIDDQPVVATSTVPNYYVKETYNSVPFASAMDTIANYGFSGSTAPNSTDPIIIHLRIKSTNQNMLTNCASIFKRYDNYMLKSHYSYEYTYVDPSLNVTNNTNSADKYFTHNLGDVKLADLAGKKIVVVVDRLNTAFMDNKDFYEYVNMTSNSMFMRALNYYDVKFTPDMNELQEYNKLNMTIAMPDSGADPENPSGPVCREMGCQLIAMRYQKFDSNLQETLMFFDEAGSAFVLKPERLRYKQQVIQETPPNPPELNFATRTTTTDYYSIQT</sequence>
<dbReference type="AlphaFoldDB" id="A0A6C0HD49"/>
<evidence type="ECO:0000256" key="1">
    <source>
        <dbReference type="SAM" id="Phobius"/>
    </source>
</evidence>
<feature type="transmembrane region" description="Helical" evidence="1">
    <location>
        <begin position="32"/>
        <end position="52"/>
    </location>
</feature>
<reference evidence="3" key="1">
    <citation type="journal article" date="2020" name="Nature">
        <title>Giant virus diversity and host interactions through global metagenomics.</title>
        <authorList>
            <person name="Schulz F."/>
            <person name="Roux S."/>
            <person name="Paez-Espino D."/>
            <person name="Jungbluth S."/>
            <person name="Walsh D.A."/>
            <person name="Denef V.J."/>
            <person name="McMahon K.D."/>
            <person name="Konstantinidis K.T."/>
            <person name="Eloe-Fadrosh E.A."/>
            <person name="Kyrpides N.C."/>
            <person name="Woyke T."/>
        </authorList>
    </citation>
    <scope>NUCLEOTIDE SEQUENCE</scope>
    <source>
        <strain evidence="3">GVMAG-M-3300023179-91</strain>
    </source>
</reference>
<keyword evidence="1" id="KW-0812">Transmembrane</keyword>